<name>A0ACC2GM67_DALPE</name>
<accession>A0ACC2GM67</accession>
<dbReference type="EMBL" id="CM055738">
    <property type="protein sequence ID" value="KAJ8004596.1"/>
    <property type="molecule type" value="Genomic_DNA"/>
</dbReference>
<organism evidence="1 2">
    <name type="scientific">Dallia pectoralis</name>
    <name type="common">Alaska blackfish</name>
    <dbReference type="NCBI Taxonomy" id="75939"/>
    <lineage>
        <taxon>Eukaryota</taxon>
        <taxon>Metazoa</taxon>
        <taxon>Chordata</taxon>
        <taxon>Craniata</taxon>
        <taxon>Vertebrata</taxon>
        <taxon>Euteleostomi</taxon>
        <taxon>Actinopterygii</taxon>
        <taxon>Neopterygii</taxon>
        <taxon>Teleostei</taxon>
        <taxon>Protacanthopterygii</taxon>
        <taxon>Esociformes</taxon>
        <taxon>Umbridae</taxon>
        <taxon>Dallia</taxon>
    </lineage>
</organism>
<keyword evidence="2" id="KW-1185">Reference proteome</keyword>
<comment type="caution">
    <text evidence="1">The sequence shown here is derived from an EMBL/GenBank/DDBJ whole genome shotgun (WGS) entry which is preliminary data.</text>
</comment>
<dbReference type="Proteomes" id="UP001157502">
    <property type="component" value="Chromosome 11"/>
</dbReference>
<reference evidence="1" key="1">
    <citation type="submission" date="2021-05" db="EMBL/GenBank/DDBJ databases">
        <authorList>
            <person name="Pan Q."/>
            <person name="Jouanno E."/>
            <person name="Zahm M."/>
            <person name="Klopp C."/>
            <person name="Cabau C."/>
            <person name="Louis A."/>
            <person name="Berthelot C."/>
            <person name="Parey E."/>
            <person name="Roest Crollius H."/>
            <person name="Montfort J."/>
            <person name="Robinson-Rechavi M."/>
            <person name="Bouchez O."/>
            <person name="Lampietro C."/>
            <person name="Lopez Roques C."/>
            <person name="Donnadieu C."/>
            <person name="Postlethwait J."/>
            <person name="Bobe J."/>
            <person name="Dillon D."/>
            <person name="Chandos A."/>
            <person name="von Hippel F."/>
            <person name="Guiguen Y."/>
        </authorList>
    </citation>
    <scope>NUCLEOTIDE SEQUENCE</scope>
    <source>
        <strain evidence="1">YG-Jan2019</strain>
    </source>
</reference>
<protein>
    <submittedName>
        <fullName evidence="1">Uncharacterized protein</fullName>
    </submittedName>
</protein>
<gene>
    <name evidence="1" type="ORF">DPEC_G00137930</name>
</gene>
<proteinExistence type="predicted"/>
<evidence type="ECO:0000313" key="2">
    <source>
        <dbReference type="Proteomes" id="UP001157502"/>
    </source>
</evidence>
<sequence>MRSDIKLNTSDMSGCLNSSDFDNNQDVSSLSVSLITATRRRRLLTGYSNSLLAMALRPGIKLIGWQEMCAKSSLSL</sequence>
<evidence type="ECO:0000313" key="1">
    <source>
        <dbReference type="EMBL" id="KAJ8004596.1"/>
    </source>
</evidence>